<keyword evidence="3" id="KW-1185">Reference proteome</keyword>
<evidence type="ECO:0000313" key="2">
    <source>
        <dbReference type="EMBL" id="MFC4907021.1"/>
    </source>
</evidence>
<dbReference type="Proteomes" id="UP001595872">
    <property type="component" value="Unassembled WGS sequence"/>
</dbReference>
<comment type="caution">
    <text evidence="2">The sequence shown here is derived from an EMBL/GenBank/DDBJ whole genome shotgun (WGS) entry which is preliminary data.</text>
</comment>
<reference evidence="3" key="1">
    <citation type="journal article" date="2019" name="Int. J. Syst. Evol. Microbiol.">
        <title>The Global Catalogue of Microorganisms (GCM) 10K type strain sequencing project: providing services to taxonomists for standard genome sequencing and annotation.</title>
        <authorList>
            <consortium name="The Broad Institute Genomics Platform"/>
            <consortium name="The Broad Institute Genome Sequencing Center for Infectious Disease"/>
            <person name="Wu L."/>
            <person name="Ma J."/>
        </authorList>
    </citation>
    <scope>NUCLEOTIDE SEQUENCE [LARGE SCALE GENOMIC DNA]</scope>
    <source>
        <strain evidence="3">KLKA75</strain>
    </source>
</reference>
<accession>A0ABV9TSC5</accession>
<name>A0ABV9TSC5_9ACTN</name>
<dbReference type="EMBL" id="JBHSIT010000002">
    <property type="protein sequence ID" value="MFC4907021.1"/>
    <property type="molecule type" value="Genomic_DNA"/>
</dbReference>
<dbReference type="RefSeq" id="WP_378252761.1">
    <property type="nucleotide sequence ID" value="NZ_JBHSIT010000002.1"/>
</dbReference>
<proteinExistence type="predicted"/>
<evidence type="ECO:0000256" key="1">
    <source>
        <dbReference type="SAM" id="Phobius"/>
    </source>
</evidence>
<organism evidence="2 3">
    <name type="scientific">Actinomadura gamaensis</name>
    <dbReference type="NCBI Taxonomy" id="1763541"/>
    <lineage>
        <taxon>Bacteria</taxon>
        <taxon>Bacillati</taxon>
        <taxon>Actinomycetota</taxon>
        <taxon>Actinomycetes</taxon>
        <taxon>Streptosporangiales</taxon>
        <taxon>Thermomonosporaceae</taxon>
        <taxon>Actinomadura</taxon>
    </lineage>
</organism>
<keyword evidence="1" id="KW-0472">Membrane</keyword>
<feature type="transmembrane region" description="Helical" evidence="1">
    <location>
        <begin position="70"/>
        <end position="92"/>
    </location>
</feature>
<keyword evidence="1" id="KW-1133">Transmembrane helix</keyword>
<evidence type="ECO:0000313" key="3">
    <source>
        <dbReference type="Proteomes" id="UP001595872"/>
    </source>
</evidence>
<protein>
    <recommendedName>
        <fullName evidence="4">DUF2269 family protein</fullName>
    </recommendedName>
</protein>
<keyword evidence="1" id="KW-0812">Transmembrane</keyword>
<gene>
    <name evidence="2" type="ORF">ACFPCY_06805</name>
</gene>
<feature type="transmembrane region" description="Helical" evidence="1">
    <location>
        <begin position="112"/>
        <end position="138"/>
    </location>
</feature>
<sequence>MDIAALVTWLVTAVGGFYMLGVWISRGGVRQQRDGSTRLPAPVVFGHFLLAAAGLVLWIIYLFADTRALAWIAFALLVPVALLGLVMFLRWLPVHRAAPSGGTTAGPAERSIPMAAVIGHGVFAVVTVVLVLLAALGVGAS</sequence>
<evidence type="ECO:0008006" key="4">
    <source>
        <dbReference type="Google" id="ProtNLM"/>
    </source>
</evidence>
<feature type="transmembrane region" description="Helical" evidence="1">
    <location>
        <begin position="6"/>
        <end position="24"/>
    </location>
</feature>
<feature type="transmembrane region" description="Helical" evidence="1">
    <location>
        <begin position="44"/>
        <end position="64"/>
    </location>
</feature>